<protein>
    <submittedName>
        <fullName evidence="1">Uncharacterized protein</fullName>
    </submittedName>
</protein>
<dbReference type="AlphaFoldDB" id="A0A6M3KA11"/>
<evidence type="ECO:0000313" key="2">
    <source>
        <dbReference type="EMBL" id="QJA93521.1"/>
    </source>
</evidence>
<evidence type="ECO:0000313" key="1">
    <source>
        <dbReference type="EMBL" id="QJA78576.1"/>
    </source>
</evidence>
<dbReference type="EMBL" id="MT143155">
    <property type="protein sequence ID" value="QJA93521.1"/>
    <property type="molecule type" value="Genomic_DNA"/>
</dbReference>
<gene>
    <name evidence="1" type="ORF">MM415A01050_0022</name>
    <name evidence="2" type="ORF">MM415B04202_0010</name>
</gene>
<reference evidence="1" key="1">
    <citation type="submission" date="2020-03" db="EMBL/GenBank/DDBJ databases">
        <title>The deep terrestrial virosphere.</title>
        <authorList>
            <person name="Holmfeldt K."/>
            <person name="Nilsson E."/>
            <person name="Simone D."/>
            <person name="Lopez-Fernandez M."/>
            <person name="Wu X."/>
            <person name="de Brujin I."/>
            <person name="Lundin D."/>
            <person name="Andersson A."/>
            <person name="Bertilsson S."/>
            <person name="Dopson M."/>
        </authorList>
    </citation>
    <scope>NUCLEOTIDE SEQUENCE</scope>
    <source>
        <strain evidence="1">MM415A01050</strain>
        <strain evidence="2">MM415B04202</strain>
    </source>
</reference>
<sequence length="77" mass="8451">MKKTKVPWVAYGNDELKERLDKNDKILCDKCGKEHDIICGVDRDTGEETSMVMAYRCGGVSYLCGVGGKIIPGVIKA</sequence>
<organism evidence="1">
    <name type="scientific">viral metagenome</name>
    <dbReference type="NCBI Taxonomy" id="1070528"/>
    <lineage>
        <taxon>unclassified sequences</taxon>
        <taxon>metagenomes</taxon>
        <taxon>organismal metagenomes</taxon>
    </lineage>
</organism>
<name>A0A6M3KA11_9ZZZZ</name>
<accession>A0A6M3KA11</accession>
<dbReference type="EMBL" id="MT142343">
    <property type="protein sequence ID" value="QJA78576.1"/>
    <property type="molecule type" value="Genomic_DNA"/>
</dbReference>
<proteinExistence type="predicted"/>